<keyword evidence="1" id="KW-0732">Signal</keyword>
<dbReference type="Pfam" id="PF04389">
    <property type="entry name" value="Peptidase_M28"/>
    <property type="match status" value="1"/>
</dbReference>
<feature type="domain" description="Peptidase M28" evidence="2">
    <location>
        <begin position="293"/>
        <end position="506"/>
    </location>
</feature>
<dbReference type="PANTHER" id="PTHR12147:SF26">
    <property type="entry name" value="PEPTIDASE M28 DOMAIN-CONTAINING PROTEIN"/>
    <property type="match status" value="1"/>
</dbReference>
<dbReference type="EMBL" id="CP060697">
    <property type="protein sequence ID" value="QNM84055.1"/>
    <property type="molecule type" value="Genomic_DNA"/>
</dbReference>
<dbReference type="KEGG" id="ssau:H8M03_08330"/>
<gene>
    <name evidence="3" type="ORF">H8M03_08330</name>
</gene>
<dbReference type="Gene3D" id="3.40.630.10">
    <property type="entry name" value="Zn peptidases"/>
    <property type="match status" value="1"/>
</dbReference>
<evidence type="ECO:0000313" key="3">
    <source>
        <dbReference type="EMBL" id="QNM84055.1"/>
    </source>
</evidence>
<dbReference type="Proteomes" id="UP000515861">
    <property type="component" value="Chromosome"/>
</dbReference>
<dbReference type="InterPro" id="IPR007484">
    <property type="entry name" value="Peptidase_M28"/>
</dbReference>
<evidence type="ECO:0000313" key="4">
    <source>
        <dbReference type="Proteomes" id="UP000515861"/>
    </source>
</evidence>
<dbReference type="SUPFAM" id="SSF53187">
    <property type="entry name" value="Zn-dependent exopeptidases"/>
    <property type="match status" value="1"/>
</dbReference>
<dbReference type="InterPro" id="IPR046450">
    <property type="entry name" value="PA_dom_sf"/>
</dbReference>
<feature type="chain" id="PRO_5028879429" evidence="1">
    <location>
        <begin position="21"/>
        <end position="543"/>
    </location>
</feature>
<evidence type="ECO:0000256" key="1">
    <source>
        <dbReference type="SAM" id="SignalP"/>
    </source>
</evidence>
<dbReference type="GO" id="GO:0008235">
    <property type="term" value="F:metalloexopeptidase activity"/>
    <property type="evidence" value="ECO:0007669"/>
    <property type="project" value="InterPro"/>
</dbReference>
<dbReference type="InterPro" id="IPR045175">
    <property type="entry name" value="M28_fam"/>
</dbReference>
<keyword evidence="4" id="KW-1185">Reference proteome</keyword>
<proteinExistence type="predicted"/>
<dbReference type="Gene3D" id="3.50.30.30">
    <property type="match status" value="1"/>
</dbReference>
<dbReference type="PANTHER" id="PTHR12147">
    <property type="entry name" value="METALLOPEPTIDASE M28 FAMILY MEMBER"/>
    <property type="match status" value="1"/>
</dbReference>
<dbReference type="AlphaFoldDB" id="A0A7G9L606"/>
<dbReference type="RefSeq" id="WP_187481009.1">
    <property type="nucleotide sequence ID" value="NZ_CP060697.1"/>
</dbReference>
<accession>A0A7G9L606</accession>
<evidence type="ECO:0000259" key="2">
    <source>
        <dbReference type="Pfam" id="PF04389"/>
    </source>
</evidence>
<protein>
    <submittedName>
        <fullName evidence="3">M20/M25/M40 family metallo-hydrolase</fullName>
    </submittedName>
</protein>
<sequence>MKYKPMLAAVAFALAAAAPAAQPAPQTKLSAAAERVRADVEFLSHDLLEGRDSGSRGYDIAAAYVAAQFRAIGLQPGGTNGSWYQQVPFRRATHAAPVEASLAIGNDRVTLTAGSDFAVRPSLTQQARTIDAPLVFAGHGISDAAVGIDDYAGIDARGKIVVVLEGAPEGLPSEVAAHLASWKSQAAAAKGAVGIVEIAGTGVRPGYDLVSYLGRPLVDWIQPAGGTSGEPRRLDLSAAISSKAAARMFVAAGQNLTRLVKAHRSGSVRGFDLPARLRLSDRSSWEDFSSPEVIGLLPGADPVRKAEHVILMGHLDHLGMKPNPKAGEDAIFNGALDNASGIATMLEAAREFAASPTPPRRSVLFIANTGEERGLRGADYFAANPTVPRDSIVGVVDLDMPMLLYPFTDITAFGGEHSTIARSIADAAAAMGVKVAPDPMPEEAIFVRSDHYRFVTRGIPAILLMTGYGNGGEAKWKEFFATAYHKPSDDVSQAILWDQGARYAELNYRIARALADSEDRPLWYQGDYFGDVFAPGQRKAPKQ</sequence>
<feature type="signal peptide" evidence="1">
    <location>
        <begin position="1"/>
        <end position="20"/>
    </location>
</feature>
<dbReference type="SUPFAM" id="SSF52025">
    <property type="entry name" value="PA domain"/>
    <property type="match status" value="1"/>
</dbReference>
<keyword evidence="3" id="KW-0378">Hydrolase</keyword>
<name>A0A7G9L606_9SPHN</name>
<reference evidence="3 4" key="1">
    <citation type="submission" date="2020-08" db="EMBL/GenBank/DDBJ databases">
        <title>Sphingomonas sp. sand1-3 16S ribosomal RNA gene Genome sequencing and assembly.</title>
        <authorList>
            <person name="Kang M."/>
        </authorList>
    </citation>
    <scope>NUCLEOTIDE SEQUENCE [LARGE SCALE GENOMIC DNA]</scope>
    <source>
        <strain evidence="4">sand1-3</strain>
    </source>
</reference>
<organism evidence="3 4">
    <name type="scientific">Sphingomonas sabuli</name>
    <dbReference type="NCBI Taxonomy" id="2764186"/>
    <lineage>
        <taxon>Bacteria</taxon>
        <taxon>Pseudomonadati</taxon>
        <taxon>Pseudomonadota</taxon>
        <taxon>Alphaproteobacteria</taxon>
        <taxon>Sphingomonadales</taxon>
        <taxon>Sphingomonadaceae</taxon>
        <taxon>Sphingomonas</taxon>
    </lineage>
</organism>
<dbReference type="GO" id="GO:0006508">
    <property type="term" value="P:proteolysis"/>
    <property type="evidence" value="ECO:0007669"/>
    <property type="project" value="InterPro"/>
</dbReference>